<organism evidence="1 2">
    <name type="scientific">Alterirhizorhabdus solaris</name>
    <dbReference type="NCBI Taxonomy" id="2529389"/>
    <lineage>
        <taxon>Bacteria</taxon>
        <taxon>Pseudomonadati</taxon>
        <taxon>Pseudomonadota</taxon>
        <taxon>Alphaproteobacteria</taxon>
        <taxon>Sphingomonadales</taxon>
        <taxon>Rhizorhabdaceae</taxon>
        <taxon>Alterirhizorhabdus</taxon>
    </lineage>
</organism>
<dbReference type="EMBL" id="VNIM01000005">
    <property type="protein sequence ID" value="TVV76977.1"/>
    <property type="molecule type" value="Genomic_DNA"/>
</dbReference>
<reference evidence="1 2" key="1">
    <citation type="submission" date="2019-07" db="EMBL/GenBank/DDBJ databases">
        <title>Sphingomonas solaris sp. nov., isolated from a solar panel from Boston, Massachusetts.</title>
        <authorList>
            <person name="Tanner K."/>
            <person name="Pascual J."/>
            <person name="Mancuso C."/>
            <person name="Pereto J."/>
            <person name="Khalil A."/>
            <person name="Vilanova C."/>
        </authorList>
    </citation>
    <scope>NUCLEOTIDE SEQUENCE [LARGE SCALE GENOMIC DNA]</scope>
    <source>
        <strain evidence="1 2">R4DWN</strain>
    </source>
</reference>
<dbReference type="AlphaFoldDB" id="A0A558RBZ2"/>
<evidence type="ECO:0000313" key="1">
    <source>
        <dbReference type="EMBL" id="TVV76977.1"/>
    </source>
</evidence>
<sequence>MHRIHHFDTSEAAYEASLNEWDVREGDVLVIASEQIVGLASTEPIAITIAAGALKTIEPMSRGMLLDELVHGEREIGHAVDEALRHGWPVAPHYLAFASPGRCVTPQQATTGVQFDNVIVAVIVDAIDHRITALTERATTVDPESSQGLFLAQGLAHLKTARSRFRGDTGAD</sequence>
<dbReference type="Proteomes" id="UP000318681">
    <property type="component" value="Unassembled WGS sequence"/>
</dbReference>
<keyword evidence="2" id="KW-1185">Reference proteome</keyword>
<accession>A0A558RBZ2</accession>
<evidence type="ECO:0000313" key="2">
    <source>
        <dbReference type="Proteomes" id="UP000318681"/>
    </source>
</evidence>
<name>A0A558RBZ2_9SPHN</name>
<dbReference type="RefSeq" id="WP_145147881.1">
    <property type="nucleotide sequence ID" value="NZ_VNIM01000005.1"/>
</dbReference>
<dbReference type="OrthoDB" id="7552944at2"/>
<proteinExistence type="predicted"/>
<gene>
    <name evidence="1" type="ORF">FOY91_02755</name>
</gene>
<protein>
    <submittedName>
        <fullName evidence="1">Uncharacterized protein</fullName>
    </submittedName>
</protein>
<comment type="caution">
    <text evidence="1">The sequence shown here is derived from an EMBL/GenBank/DDBJ whole genome shotgun (WGS) entry which is preliminary data.</text>
</comment>